<evidence type="ECO:0000256" key="2">
    <source>
        <dbReference type="SAM" id="Phobius"/>
    </source>
</evidence>
<keyword evidence="4" id="KW-1185">Reference proteome</keyword>
<evidence type="ECO:0000313" key="4">
    <source>
        <dbReference type="Proteomes" id="UP001321498"/>
    </source>
</evidence>
<feature type="transmembrane region" description="Helical" evidence="2">
    <location>
        <begin position="45"/>
        <end position="67"/>
    </location>
</feature>
<keyword evidence="2" id="KW-0472">Membrane</keyword>
<feature type="transmembrane region" description="Helical" evidence="2">
    <location>
        <begin position="16"/>
        <end position="38"/>
    </location>
</feature>
<feature type="transmembrane region" description="Helical" evidence="2">
    <location>
        <begin position="108"/>
        <end position="125"/>
    </location>
</feature>
<evidence type="ECO:0008006" key="5">
    <source>
        <dbReference type="Google" id="ProtNLM"/>
    </source>
</evidence>
<accession>A0ABN6XNU4</accession>
<evidence type="ECO:0000256" key="1">
    <source>
        <dbReference type="SAM" id="MobiDB-lite"/>
    </source>
</evidence>
<feature type="transmembrane region" description="Helical" evidence="2">
    <location>
        <begin position="79"/>
        <end position="101"/>
    </location>
</feature>
<feature type="region of interest" description="Disordered" evidence="1">
    <location>
        <begin position="214"/>
        <end position="238"/>
    </location>
</feature>
<feature type="compositionally biased region" description="Polar residues" evidence="1">
    <location>
        <begin position="216"/>
        <end position="237"/>
    </location>
</feature>
<evidence type="ECO:0000313" key="3">
    <source>
        <dbReference type="EMBL" id="BDZ46649.1"/>
    </source>
</evidence>
<gene>
    <name evidence="3" type="ORF">GCM10025866_25580</name>
</gene>
<organism evidence="3 4">
    <name type="scientific">Naasia aerilata</name>
    <dbReference type="NCBI Taxonomy" id="1162966"/>
    <lineage>
        <taxon>Bacteria</taxon>
        <taxon>Bacillati</taxon>
        <taxon>Actinomycetota</taxon>
        <taxon>Actinomycetes</taxon>
        <taxon>Micrococcales</taxon>
        <taxon>Microbacteriaceae</taxon>
        <taxon>Naasia</taxon>
    </lineage>
</organism>
<protein>
    <recommendedName>
        <fullName evidence="5">Esterase</fullName>
    </recommendedName>
</protein>
<dbReference type="RefSeq" id="WP_286276671.1">
    <property type="nucleotide sequence ID" value="NZ_AP027731.1"/>
</dbReference>
<keyword evidence="2" id="KW-0812">Transmembrane</keyword>
<keyword evidence="2" id="KW-1133">Transmembrane helix</keyword>
<proteinExistence type="predicted"/>
<dbReference type="EMBL" id="AP027731">
    <property type="protein sequence ID" value="BDZ46649.1"/>
    <property type="molecule type" value="Genomic_DNA"/>
</dbReference>
<dbReference type="Proteomes" id="UP001321498">
    <property type="component" value="Chromosome"/>
</dbReference>
<sequence length="273" mass="28173">MSGGIGSVSIVDGPGLVVPLVLTVLLLALLIAPAPGVLRPRRTQVLLLLAAAVAGAAAGALVTWLVVDVADVFGLSLTWVIRGAVLLGSAALAVAAVNLFRTRWWRKVAALGAAVLTLVSFWLLTNLDFGQYPELSDALGTSYTGEARLPPSPADAVPLDSWTAPAGLPATGSVGRVSIPAARSGFPAREAYVYLPPAAYAESPPQLPVVIALSGQPGSRPTSSGRHGSTRCSTGSPRSMRAWRRSWSCPISWGIPARTPCAWTARSGTPPAT</sequence>
<name>A0ABN6XNU4_9MICO</name>
<reference evidence="4" key="1">
    <citation type="journal article" date="2019" name="Int. J. Syst. Evol. Microbiol.">
        <title>The Global Catalogue of Microorganisms (GCM) 10K type strain sequencing project: providing services to taxonomists for standard genome sequencing and annotation.</title>
        <authorList>
            <consortium name="The Broad Institute Genomics Platform"/>
            <consortium name="The Broad Institute Genome Sequencing Center for Infectious Disease"/>
            <person name="Wu L."/>
            <person name="Ma J."/>
        </authorList>
    </citation>
    <scope>NUCLEOTIDE SEQUENCE [LARGE SCALE GENOMIC DNA]</scope>
    <source>
        <strain evidence="4">NBRC 108725</strain>
    </source>
</reference>